<dbReference type="EMBL" id="CWGJ01000006">
    <property type="protein sequence ID" value="CRX37754.1"/>
    <property type="molecule type" value="Genomic_DNA"/>
</dbReference>
<organism evidence="1 2">
    <name type="scientific">Estrella lausannensis</name>
    <dbReference type="NCBI Taxonomy" id="483423"/>
    <lineage>
        <taxon>Bacteria</taxon>
        <taxon>Pseudomonadati</taxon>
        <taxon>Chlamydiota</taxon>
        <taxon>Chlamydiia</taxon>
        <taxon>Parachlamydiales</taxon>
        <taxon>Candidatus Criblamydiaceae</taxon>
        <taxon>Estrella</taxon>
    </lineage>
</organism>
<proteinExistence type="predicted"/>
<keyword evidence="2" id="KW-1185">Reference proteome</keyword>
<evidence type="ECO:0000313" key="2">
    <source>
        <dbReference type="Proteomes" id="UP000220251"/>
    </source>
</evidence>
<reference evidence="2" key="1">
    <citation type="submission" date="2015-06" db="EMBL/GenBank/DDBJ databases">
        <authorList>
            <person name="Bertelli C."/>
        </authorList>
    </citation>
    <scope>NUCLEOTIDE SEQUENCE [LARGE SCALE GENOMIC DNA]</scope>
    <source>
        <strain evidence="2">CRIB-30</strain>
    </source>
</reference>
<dbReference type="InterPro" id="IPR035336">
    <property type="entry name" value="DUF5398"/>
</dbReference>
<dbReference type="RefSeq" id="WP_098037610.1">
    <property type="nucleotide sequence ID" value="NZ_CWGJ01000006.1"/>
</dbReference>
<dbReference type="AlphaFoldDB" id="A0A0H5DQC8"/>
<protein>
    <submittedName>
        <fullName evidence="1">Putative needle chaperone SctE</fullName>
    </submittedName>
</protein>
<gene>
    <name evidence="1" type="primary">sctE</name>
    <name evidence="1" type="ORF">ELAC_0393</name>
</gene>
<dbReference type="OrthoDB" id="21619at2"/>
<name>A0A0H5DQC8_9BACT</name>
<sequence>MFGLEQNKKKKSEDDFIFDLERDMSSLNRQREFKKSVEEKVLKIKQVLRSGENKEQFDQFGELLHGYASLLKVIGRIKAS</sequence>
<dbReference type="Proteomes" id="UP000220251">
    <property type="component" value="Unassembled WGS sequence"/>
</dbReference>
<evidence type="ECO:0000313" key="1">
    <source>
        <dbReference type="EMBL" id="CRX37754.1"/>
    </source>
</evidence>
<accession>A0A0H5DQC8</accession>
<dbReference type="Pfam" id="PF17376">
    <property type="entry name" value="DUF5398"/>
    <property type="match status" value="1"/>
</dbReference>